<dbReference type="AlphaFoldDB" id="A0A448YL92"/>
<dbReference type="EMBL" id="CAACVR010000012">
    <property type="protein sequence ID" value="VEU21638.1"/>
    <property type="molecule type" value="Genomic_DNA"/>
</dbReference>
<feature type="region of interest" description="Disordered" evidence="1">
    <location>
        <begin position="449"/>
        <end position="482"/>
    </location>
</feature>
<evidence type="ECO:0000313" key="4">
    <source>
        <dbReference type="Proteomes" id="UP000290900"/>
    </source>
</evidence>
<feature type="domain" description="CRAL-TRIO" evidence="2">
    <location>
        <begin position="18"/>
        <end position="155"/>
    </location>
</feature>
<name>A0A448YL92_BRENA</name>
<dbReference type="InterPro" id="IPR036865">
    <property type="entry name" value="CRAL-TRIO_dom_sf"/>
</dbReference>
<accession>A0A448YL92</accession>
<feature type="compositionally biased region" description="Basic and acidic residues" evidence="1">
    <location>
        <begin position="449"/>
        <end position="461"/>
    </location>
</feature>
<proteinExistence type="predicted"/>
<protein>
    <submittedName>
        <fullName evidence="3">DEKNAAC102780</fullName>
    </submittedName>
</protein>
<reference evidence="3 4" key="1">
    <citation type="submission" date="2018-12" db="EMBL/GenBank/DDBJ databases">
        <authorList>
            <person name="Tiukova I."/>
            <person name="Dainat J."/>
        </authorList>
    </citation>
    <scope>NUCLEOTIDE SEQUENCE [LARGE SCALE GENOMIC DNA]</scope>
</reference>
<gene>
    <name evidence="3" type="ORF">BRENAR_LOCUS2371</name>
</gene>
<evidence type="ECO:0000259" key="2">
    <source>
        <dbReference type="Pfam" id="PF13716"/>
    </source>
</evidence>
<dbReference type="Gene3D" id="3.40.525.10">
    <property type="entry name" value="CRAL-TRIO lipid binding domain"/>
    <property type="match status" value="1"/>
</dbReference>
<organism evidence="3 4">
    <name type="scientific">Brettanomyces naardenensis</name>
    <name type="common">Yeast</name>
    <dbReference type="NCBI Taxonomy" id="13370"/>
    <lineage>
        <taxon>Eukaryota</taxon>
        <taxon>Fungi</taxon>
        <taxon>Dikarya</taxon>
        <taxon>Ascomycota</taxon>
        <taxon>Saccharomycotina</taxon>
        <taxon>Pichiomycetes</taxon>
        <taxon>Pichiales</taxon>
        <taxon>Pichiaceae</taxon>
        <taxon>Brettanomyces</taxon>
    </lineage>
</organism>
<sequence length="573" mass="66863">MNSDRLLYRTPIVETESGLPVYVFDTTFIPSRVMSNTCTEQEIRQFTDGVWKKLPSSEQYCLVFFTTAFSKLDFSSTEKLKLPLNFVRFFQLIPVDKRDLLVKLYIVHGNWLITSFIELFKTIWNFGRQIVRCENLTRLAEYMDITAIPISLTTYMVDRTVYNNRTVMLDKRLPAVYGTPLTIDNHIALTQLSRIYNNLLAYLKTPRLNLQLTQDEWQMVLRINYLDEDTKLTVSILSGCIKRNQAVYLSDFSFLEHYIILMKFVYKLSESSDPLIPLEAVLANNSVDYDNADELNTLFNDILIYQHSKKVKGTSTNGQYDNSYIIIKIFKFFHALLEKLNDEVEVFEDYAEDSEKVRRRQILRLILAFTKVLYDDNPDIDDPEEVGFDNLFKLVYAVMRHYNKLRVFGTDSGLDEFNNYLTEADFGAFEGFKSKVLLALRKRDEDERIEQRKEVKEEPKKMPALVRKPPPSSPSSSSIPVQDMRSVLKPRNTIDNEDKGTVTAPRKWKNELVKPSDQLTSRLIKYTEKDLIVQREHTRSNSTDLNNSLRNKVIKGRKVSELAKMYEEKFFAD</sequence>
<dbReference type="Pfam" id="PF13716">
    <property type="entry name" value="CRAL_TRIO_2"/>
    <property type="match status" value="1"/>
</dbReference>
<dbReference type="InParanoid" id="A0A448YL92"/>
<keyword evidence="4" id="KW-1185">Reference proteome</keyword>
<evidence type="ECO:0000313" key="3">
    <source>
        <dbReference type="EMBL" id="VEU21638.1"/>
    </source>
</evidence>
<dbReference type="Proteomes" id="UP000290900">
    <property type="component" value="Unassembled WGS sequence"/>
</dbReference>
<dbReference type="STRING" id="13370.A0A448YL92"/>
<evidence type="ECO:0000256" key="1">
    <source>
        <dbReference type="SAM" id="MobiDB-lite"/>
    </source>
</evidence>
<dbReference type="OrthoDB" id="410651at2759"/>
<dbReference type="InterPro" id="IPR001251">
    <property type="entry name" value="CRAL-TRIO_dom"/>
</dbReference>